<dbReference type="Gene3D" id="2.60.120.40">
    <property type="match status" value="1"/>
</dbReference>
<comment type="similarity">
    <text evidence="2">Belongs to the tumor necrosis factor family.</text>
</comment>
<feature type="domain" description="THD" evidence="7">
    <location>
        <begin position="21"/>
        <end position="156"/>
    </location>
</feature>
<dbReference type="GO" id="GO:0016020">
    <property type="term" value="C:membrane"/>
    <property type="evidence" value="ECO:0007669"/>
    <property type="project" value="InterPro"/>
</dbReference>
<dbReference type="Proteomes" id="UP000001554">
    <property type="component" value="Chromosome 12"/>
</dbReference>
<keyword evidence="4" id="KW-0964">Secreted</keyword>
<dbReference type="RefSeq" id="XP_035694180.1">
    <property type="nucleotide sequence ID" value="XM_035838287.1"/>
</dbReference>
<dbReference type="GeneID" id="118428269"/>
<dbReference type="OrthoDB" id="8667946at2759"/>
<accession>A0A9J7M7S7</accession>
<keyword evidence="3" id="KW-0202">Cytokine</keyword>
<dbReference type="KEGG" id="bfo:118428269"/>
<evidence type="ECO:0000313" key="8">
    <source>
        <dbReference type="Proteomes" id="UP000001554"/>
    </source>
</evidence>
<dbReference type="PANTHER" id="PTHR15151:SF20">
    <property type="entry name" value="TUMOR NECROSIS FACTOR LIGAND SUPERFAMILY MEMBER 12"/>
    <property type="match status" value="1"/>
</dbReference>
<evidence type="ECO:0000256" key="6">
    <source>
        <dbReference type="ARBA" id="ARBA00023180"/>
    </source>
</evidence>
<comment type="subcellular location">
    <subcellularLocation>
        <location evidence="1">Secreted</location>
    </subcellularLocation>
</comment>
<reference evidence="9" key="2">
    <citation type="submission" date="2025-08" db="UniProtKB">
        <authorList>
            <consortium name="RefSeq"/>
        </authorList>
    </citation>
    <scope>IDENTIFICATION</scope>
    <source>
        <strain evidence="9">S238N-H82</strain>
        <tissue evidence="9">Testes</tissue>
    </source>
</reference>
<reference evidence="8" key="1">
    <citation type="journal article" date="2020" name="Nat. Ecol. Evol.">
        <title>Deeply conserved synteny resolves early events in vertebrate evolution.</title>
        <authorList>
            <person name="Simakov O."/>
            <person name="Marletaz F."/>
            <person name="Yue J.X."/>
            <person name="O'Connell B."/>
            <person name="Jenkins J."/>
            <person name="Brandt A."/>
            <person name="Calef R."/>
            <person name="Tung C.H."/>
            <person name="Huang T.K."/>
            <person name="Schmutz J."/>
            <person name="Satoh N."/>
            <person name="Yu J.K."/>
            <person name="Putnam N.H."/>
            <person name="Green R.E."/>
            <person name="Rokhsar D.S."/>
        </authorList>
    </citation>
    <scope>NUCLEOTIDE SEQUENCE [LARGE SCALE GENOMIC DNA]</scope>
    <source>
        <strain evidence="8">S238N-H82</strain>
    </source>
</reference>
<dbReference type="GO" id="GO:0097191">
    <property type="term" value="P:extrinsic apoptotic signaling pathway"/>
    <property type="evidence" value="ECO:0000318"/>
    <property type="project" value="GO_Central"/>
</dbReference>
<keyword evidence="5" id="KW-1015">Disulfide bond</keyword>
<keyword evidence="8" id="KW-1185">Reference proteome</keyword>
<dbReference type="GO" id="GO:0005125">
    <property type="term" value="F:cytokine activity"/>
    <property type="evidence" value="ECO:0000318"/>
    <property type="project" value="GO_Central"/>
</dbReference>
<sequence>MEEGTRRRRCRRKGRRQKAQPHVHYEAAEYSVVNVAGIVSFWQQSDWFAPEGCWFVLKTGHVRVKEAGVYWIYAQVSFDDRKDAVRAQVLLGGRGDRPPTPVLTCDGDEPITAGRRTRTCYMGGIRRLDRNDRISVEAWGGVKAAPDYTYFGLLKLGI</sequence>
<dbReference type="PANTHER" id="PTHR15151">
    <property type="entry name" value="PROTEIN EIGER"/>
    <property type="match status" value="1"/>
</dbReference>
<dbReference type="GO" id="GO:0006955">
    <property type="term" value="P:immune response"/>
    <property type="evidence" value="ECO:0000318"/>
    <property type="project" value="GO_Central"/>
</dbReference>
<organism evidence="8 9">
    <name type="scientific">Branchiostoma floridae</name>
    <name type="common">Florida lancelet</name>
    <name type="synonym">Amphioxus</name>
    <dbReference type="NCBI Taxonomy" id="7739"/>
    <lineage>
        <taxon>Eukaryota</taxon>
        <taxon>Metazoa</taxon>
        <taxon>Chordata</taxon>
        <taxon>Cephalochordata</taxon>
        <taxon>Leptocardii</taxon>
        <taxon>Amphioxiformes</taxon>
        <taxon>Branchiostomatidae</taxon>
        <taxon>Branchiostoma</taxon>
    </lineage>
</organism>
<proteinExistence type="inferred from homology"/>
<dbReference type="GO" id="GO:0005615">
    <property type="term" value="C:extracellular space"/>
    <property type="evidence" value="ECO:0000318"/>
    <property type="project" value="GO_Central"/>
</dbReference>
<dbReference type="InterPro" id="IPR006052">
    <property type="entry name" value="TNF_dom"/>
</dbReference>
<dbReference type="InterPro" id="IPR008983">
    <property type="entry name" value="Tumour_necrosis_fac-like_dom"/>
</dbReference>
<keyword evidence="6" id="KW-0325">Glycoprotein</keyword>
<dbReference type="GO" id="GO:0005164">
    <property type="term" value="F:tumor necrosis factor receptor binding"/>
    <property type="evidence" value="ECO:0007669"/>
    <property type="project" value="InterPro"/>
</dbReference>
<evidence type="ECO:0000256" key="4">
    <source>
        <dbReference type="ARBA" id="ARBA00022525"/>
    </source>
</evidence>
<dbReference type="SUPFAM" id="SSF49842">
    <property type="entry name" value="TNF-like"/>
    <property type="match status" value="1"/>
</dbReference>
<protein>
    <submittedName>
        <fullName evidence="9">Tumor necrosis factor ligand superfamily member 12-like</fullName>
    </submittedName>
</protein>
<evidence type="ECO:0000256" key="2">
    <source>
        <dbReference type="ARBA" id="ARBA00008670"/>
    </source>
</evidence>
<gene>
    <name evidence="9" type="primary">LOC118428269</name>
</gene>
<evidence type="ECO:0000259" key="7">
    <source>
        <dbReference type="PROSITE" id="PS50049"/>
    </source>
</evidence>
<evidence type="ECO:0000256" key="5">
    <source>
        <dbReference type="ARBA" id="ARBA00023157"/>
    </source>
</evidence>
<evidence type="ECO:0000256" key="3">
    <source>
        <dbReference type="ARBA" id="ARBA00022514"/>
    </source>
</evidence>
<evidence type="ECO:0000256" key="1">
    <source>
        <dbReference type="ARBA" id="ARBA00004613"/>
    </source>
</evidence>
<dbReference type="OMA" id="DWFAPEG"/>
<dbReference type="AlphaFoldDB" id="A0A9J7M7S7"/>
<dbReference type="InterPro" id="IPR051748">
    <property type="entry name" value="TNF_Ligand_Superfamily"/>
</dbReference>
<dbReference type="PROSITE" id="PS50049">
    <property type="entry name" value="THD_2"/>
    <property type="match status" value="1"/>
</dbReference>
<name>A0A9J7M7S7_BRAFL</name>
<evidence type="ECO:0000313" key="9">
    <source>
        <dbReference type="RefSeq" id="XP_035694180.1"/>
    </source>
</evidence>
<dbReference type="Pfam" id="PF00229">
    <property type="entry name" value="TNF"/>
    <property type="match status" value="1"/>
</dbReference>